<dbReference type="EMBL" id="LUTY01000595">
    <property type="protein sequence ID" value="OAD23030.1"/>
    <property type="molecule type" value="Genomic_DNA"/>
</dbReference>
<dbReference type="InterPro" id="IPR027417">
    <property type="entry name" value="P-loop_NTPase"/>
</dbReference>
<proteinExistence type="predicted"/>
<keyword evidence="2" id="KW-0067">ATP-binding</keyword>
<keyword evidence="2" id="KW-0378">Hydrolase</keyword>
<dbReference type="AlphaFoldDB" id="A0A176S4U9"/>
<feature type="non-terminal residue" evidence="2">
    <location>
        <position position="406"/>
    </location>
</feature>
<dbReference type="Pfam" id="PF04851">
    <property type="entry name" value="ResIII"/>
    <property type="match status" value="1"/>
</dbReference>
<keyword evidence="2" id="KW-0347">Helicase</keyword>
<dbReference type="SUPFAM" id="SSF52540">
    <property type="entry name" value="P-loop containing nucleoside triphosphate hydrolases"/>
    <property type="match status" value="1"/>
</dbReference>
<feature type="non-terminal residue" evidence="2">
    <location>
        <position position="1"/>
    </location>
</feature>
<keyword evidence="3" id="KW-1185">Reference proteome</keyword>
<protein>
    <submittedName>
        <fullName evidence="2">Type III restriction-modification enzyme, R/helicase subunit</fullName>
    </submittedName>
</protein>
<dbReference type="InterPro" id="IPR006935">
    <property type="entry name" value="Helicase/UvrB_N"/>
</dbReference>
<dbReference type="GO" id="GO:0016787">
    <property type="term" value="F:hydrolase activity"/>
    <property type="evidence" value="ECO:0007669"/>
    <property type="project" value="InterPro"/>
</dbReference>
<dbReference type="Proteomes" id="UP000076962">
    <property type="component" value="Unassembled WGS sequence"/>
</dbReference>
<comment type="caution">
    <text evidence="2">The sequence shown here is derived from an EMBL/GenBank/DDBJ whole genome shotgun (WGS) entry which is preliminary data.</text>
</comment>
<evidence type="ECO:0000259" key="1">
    <source>
        <dbReference type="Pfam" id="PF04851"/>
    </source>
</evidence>
<accession>A0A176S4U9</accession>
<reference evidence="2 3" key="1">
    <citation type="submission" date="2016-05" db="EMBL/GenBank/DDBJ databases">
        <title>Single-cell genome of chain-forming Candidatus Thiomargarita nelsonii and comparison to other large sulfur-oxidizing bacteria.</title>
        <authorList>
            <person name="Winkel M."/>
            <person name="Salman V."/>
            <person name="Woyke T."/>
            <person name="Schulz-Vogt H."/>
            <person name="Richter M."/>
            <person name="Flood B."/>
            <person name="Bailey J."/>
            <person name="Amann R."/>
            <person name="Mussmann M."/>
        </authorList>
    </citation>
    <scope>NUCLEOTIDE SEQUENCE [LARGE SCALE GENOMIC DNA]</scope>
    <source>
        <strain evidence="2 3">THI036</strain>
    </source>
</reference>
<evidence type="ECO:0000313" key="2">
    <source>
        <dbReference type="EMBL" id="OAD23030.1"/>
    </source>
</evidence>
<dbReference type="GO" id="GO:0004386">
    <property type="term" value="F:helicase activity"/>
    <property type="evidence" value="ECO:0007669"/>
    <property type="project" value="UniProtKB-KW"/>
</dbReference>
<dbReference type="GO" id="GO:0005524">
    <property type="term" value="F:ATP binding"/>
    <property type="evidence" value="ECO:0007669"/>
    <property type="project" value="InterPro"/>
</dbReference>
<evidence type="ECO:0000313" key="3">
    <source>
        <dbReference type="Proteomes" id="UP000076962"/>
    </source>
</evidence>
<gene>
    <name evidence="2" type="ORF">THIOM_001144</name>
</gene>
<feature type="domain" description="Helicase/UvrB N-terminal" evidence="1">
    <location>
        <begin position="100"/>
        <end position="344"/>
    </location>
</feature>
<dbReference type="GO" id="GO:0003677">
    <property type="term" value="F:DNA binding"/>
    <property type="evidence" value="ECO:0007669"/>
    <property type="project" value="InterPro"/>
</dbReference>
<name>A0A176S4U9_9GAMM</name>
<sequence length="406" mass="46465">FEMPKRHFKFTDTGITNKIIKGRRESTYFIPIPKPKQRGKQISMDYEMQSRATPNQLINDIRKQVSIWRNKDYPYVTQITRRLLEHWQAPDKERKLFFCQIEALETIIYLTEAANKDKLGKQLLEQLALVNEQATPDLCPVLNRLACKMATGSGKTVVMSMLIAWQVLNKLAHPKSPRFTDKFLVVTPGVTIRDRLRVLLPNDFENYYEKLDLVPNTYLQDLGRAKIVIINYHAFMLRDNIDAAKLTKNILGQSRNPVLFKETPGQMVRRVCGELGKGVIVINDEAHHCYHRKPSEEKSEKLTGDARKEAERNAQEARSWITGLEQIKNKIGIKAVYDLSATPFFLAGSGYGEGTLFSWVVSDFSLTDAIESGIVKVPRVPVDDNTINENPINRHLWQHIGKAFKG</sequence>
<organism evidence="2 3">
    <name type="scientific">Candidatus Thiomargarita nelsonii</name>
    <dbReference type="NCBI Taxonomy" id="1003181"/>
    <lineage>
        <taxon>Bacteria</taxon>
        <taxon>Pseudomonadati</taxon>
        <taxon>Pseudomonadota</taxon>
        <taxon>Gammaproteobacteria</taxon>
        <taxon>Thiotrichales</taxon>
        <taxon>Thiotrichaceae</taxon>
        <taxon>Thiomargarita</taxon>
    </lineage>
</organism>
<dbReference type="Gene3D" id="3.40.50.300">
    <property type="entry name" value="P-loop containing nucleotide triphosphate hydrolases"/>
    <property type="match status" value="1"/>
</dbReference>
<keyword evidence="2" id="KW-0547">Nucleotide-binding</keyword>